<evidence type="ECO:0000256" key="1">
    <source>
        <dbReference type="SAM" id="SignalP"/>
    </source>
</evidence>
<proteinExistence type="predicted"/>
<protein>
    <submittedName>
        <fullName evidence="4">Uncharacterized protein LOC101887701</fullName>
    </submittedName>
</protein>
<dbReference type="Proteomes" id="UP001652621">
    <property type="component" value="Unplaced"/>
</dbReference>
<dbReference type="VEuPathDB" id="VectorBase:MDOMA2_012137"/>
<sequence>MLTMKFLLSICLTLLVAAQISWAAPVETSSTDVVSAPETPTHDKRFQLFDSLLLMANNIIASENMAKSSIYAKVLKDYSAWLEDKKPKLSPKKLPVYEEMKEKLQAYVTTAESFENNPTNCTLRHQAYTLLFDIAHIRNVLRRQEVNEIFLRHTETSQDAKFEEIKNNFLNNDLPSAVRQVENFIASLDAVGREENQDLINWFNVLQTKTTDKDKLAAFHDILEIFLNEYERETKAGHVNCRLTVFRTSYEQIIRGVLNVYFTDLNQDDEE</sequence>
<evidence type="ECO:0000313" key="3">
    <source>
        <dbReference type="Proteomes" id="UP001652621"/>
    </source>
</evidence>
<dbReference type="OrthoDB" id="10605286at2759"/>
<reference evidence="2" key="1">
    <citation type="submission" date="2020-05" db="UniProtKB">
        <authorList>
            <consortium name="EnsemblMetazoa"/>
        </authorList>
    </citation>
    <scope>IDENTIFICATION</scope>
    <source>
        <strain evidence="2">Aabys</strain>
    </source>
</reference>
<keyword evidence="3" id="KW-1185">Reference proteome</keyword>
<reference evidence="4" key="2">
    <citation type="submission" date="2025-05" db="UniProtKB">
        <authorList>
            <consortium name="RefSeq"/>
        </authorList>
    </citation>
    <scope>IDENTIFICATION</scope>
    <source>
        <strain evidence="4">Aabys</strain>
        <tissue evidence="4">Whole body</tissue>
    </source>
</reference>
<dbReference type="EnsemblMetazoa" id="MDOA014355-RA">
    <property type="protein sequence ID" value="MDOA014355-PA"/>
    <property type="gene ID" value="MDOA014355"/>
</dbReference>
<dbReference type="AlphaFoldDB" id="A0A1I8NEG7"/>
<accession>A0A1I8NEG7</accession>
<organism evidence="2">
    <name type="scientific">Musca domestica</name>
    <name type="common">House fly</name>
    <dbReference type="NCBI Taxonomy" id="7370"/>
    <lineage>
        <taxon>Eukaryota</taxon>
        <taxon>Metazoa</taxon>
        <taxon>Ecdysozoa</taxon>
        <taxon>Arthropoda</taxon>
        <taxon>Hexapoda</taxon>
        <taxon>Insecta</taxon>
        <taxon>Pterygota</taxon>
        <taxon>Neoptera</taxon>
        <taxon>Endopterygota</taxon>
        <taxon>Diptera</taxon>
        <taxon>Brachycera</taxon>
        <taxon>Muscomorpha</taxon>
        <taxon>Muscoidea</taxon>
        <taxon>Muscidae</taxon>
        <taxon>Musca</taxon>
    </lineage>
</organism>
<dbReference type="VEuPathDB" id="VectorBase:MDOA014355"/>
<gene>
    <name evidence="2" type="primary">101887203</name>
    <name evidence="4" type="synonym">LOC101887701</name>
</gene>
<evidence type="ECO:0000313" key="2">
    <source>
        <dbReference type="EnsemblMetazoa" id="MDOA014355-PA"/>
    </source>
</evidence>
<name>A0A1I8NEG7_MUSDO</name>
<evidence type="ECO:0000313" key="4">
    <source>
        <dbReference type="RefSeq" id="XP_058986252.1"/>
    </source>
</evidence>
<dbReference type="KEGG" id="mde:101887203"/>
<feature type="chain" id="PRO_5044561572" evidence="1">
    <location>
        <begin position="24"/>
        <end position="271"/>
    </location>
</feature>
<feature type="signal peptide" evidence="1">
    <location>
        <begin position="1"/>
        <end position="23"/>
    </location>
</feature>
<dbReference type="RefSeq" id="XP_058986252.1">
    <property type="nucleotide sequence ID" value="XM_059130269.1"/>
</dbReference>
<keyword evidence="1" id="KW-0732">Signal</keyword>